<proteinExistence type="evidence at protein level"/>
<reference evidence="3" key="1">
    <citation type="submission" date="2024-01" db="EMBL/GenBank/DDBJ databases">
        <title>GRCr8: a new rat reference genome assembly contstructed from accurate long reads and long range scaffolding.</title>
        <authorList>
            <person name="Doris P.A."/>
            <person name="Kalbfleisch T."/>
            <person name="Li K."/>
            <person name="Howe K."/>
            <person name="Wood J."/>
        </authorList>
    </citation>
    <scope>NUCLEOTIDE SEQUENCE [LARGE SCALE GENOMIC DNA]</scope>
    <source>
        <strain evidence="3">Brown Norway</strain>
    </source>
</reference>
<feature type="repeat" description="WD" evidence="1">
    <location>
        <begin position="120"/>
        <end position="162"/>
    </location>
</feature>
<dbReference type="AGR" id="RGD:1307774"/>
<dbReference type="Proteomes" id="UP000002494">
    <property type="component" value="Chromosome 7"/>
</dbReference>
<dbReference type="Ensembl" id="ENSRNOT00000110049.2">
    <property type="protein sequence ID" value="ENSRNOP00000085983.2"/>
    <property type="gene ID" value="ENSRNOG00000004727.9"/>
</dbReference>
<dbReference type="SMART" id="SM00320">
    <property type="entry name" value="WD40"/>
    <property type="match status" value="3"/>
</dbReference>
<dbReference type="InterPro" id="IPR001680">
    <property type="entry name" value="WD40_rpt"/>
</dbReference>
<keyword evidence="4" id="KW-1185">Reference proteome</keyword>
<dbReference type="GO" id="GO:0031080">
    <property type="term" value="C:nuclear pore outer ring"/>
    <property type="evidence" value="ECO:0007669"/>
    <property type="project" value="Ensembl"/>
</dbReference>
<dbReference type="Pfam" id="PF00400">
    <property type="entry name" value="WD40"/>
    <property type="match status" value="1"/>
</dbReference>
<evidence type="ECO:0007829" key="6">
    <source>
        <dbReference type="PeptideAtlas" id="A0A8I6GDJ4"/>
    </source>
</evidence>
<dbReference type="PANTHER" id="PTHR22806:SF0">
    <property type="entry name" value="NUCLEOPORIN NUP37"/>
    <property type="match status" value="1"/>
</dbReference>
<evidence type="ECO:0000313" key="3">
    <source>
        <dbReference type="Ensembl" id="ENSRNOP00000085983.2"/>
    </source>
</evidence>
<evidence type="ECO:0000313" key="4">
    <source>
        <dbReference type="Proteomes" id="UP000002494"/>
    </source>
</evidence>
<sequence length="390" mass="43761">MKQDVTRNAAYTVDCEDYVHVVEFNPFESGESGNLIAYGGSNYVVVGMCMFQEEGTDTEGIQYKTLRTFHHGVRVDGIAWSPETKLDSLPPVIKFCTSAADMKIRLFTSDLQDKNEYKVLEGHSDFINDLVFHPREGQEIASVSDDHTCRIWSLEGKQTAHFLLHSPGMSVCWHPEETFKLMVAEKNGTIRFYDLMAQQAILSLQSEQTPLMSAHWCLKNTFKVGAVAGNDWIIWDITRSSYPQETRPVHMDRAHSFRWSAISENLFATTGYPGKMSSQFQIHHLGHSQQSEGRTAADASAGDSGAGELPRTAVAEMVQDELGRSKENEGREELETGHFRLRLLEDSQRLSKPKDQDPNTLGSRAVTLDVHSLYERAALEDVTSLLLAAR</sequence>
<dbReference type="SUPFAM" id="SSF50978">
    <property type="entry name" value="WD40 repeat-like"/>
    <property type="match status" value="1"/>
</dbReference>
<dbReference type="RGD" id="1307774">
    <property type="gene designation" value="Nup37"/>
</dbReference>
<dbReference type="GO" id="GO:0051301">
    <property type="term" value="P:cell division"/>
    <property type="evidence" value="ECO:0007669"/>
    <property type="project" value="UniProtKB-KW"/>
</dbReference>
<dbReference type="GO" id="GO:0005654">
    <property type="term" value="C:nucleoplasm"/>
    <property type="evidence" value="ECO:0007669"/>
    <property type="project" value="Ensembl"/>
</dbReference>
<dbReference type="GO" id="GO:0015031">
    <property type="term" value="P:protein transport"/>
    <property type="evidence" value="ECO:0007669"/>
    <property type="project" value="UniProtKB-KW"/>
</dbReference>
<organism evidence="3 4">
    <name type="scientific">Rattus norvegicus</name>
    <name type="common">Rat</name>
    <dbReference type="NCBI Taxonomy" id="10116"/>
    <lineage>
        <taxon>Eukaryota</taxon>
        <taxon>Metazoa</taxon>
        <taxon>Chordata</taxon>
        <taxon>Craniata</taxon>
        <taxon>Vertebrata</taxon>
        <taxon>Euteleostomi</taxon>
        <taxon>Mammalia</taxon>
        <taxon>Eutheria</taxon>
        <taxon>Euarchontoglires</taxon>
        <taxon>Glires</taxon>
        <taxon>Rodentia</taxon>
        <taxon>Myomorpha</taxon>
        <taxon>Muroidea</taxon>
        <taxon>Muridae</taxon>
        <taxon>Murinae</taxon>
        <taxon>Rattus</taxon>
    </lineage>
</organism>
<accession>A0A8I6GDJ4</accession>
<dbReference type="GO" id="GO:0000776">
    <property type="term" value="C:kinetochore"/>
    <property type="evidence" value="ECO:0007669"/>
    <property type="project" value="UniProtKB-KW"/>
</dbReference>
<gene>
    <name evidence="3 5" type="primary">Nup37</name>
</gene>
<dbReference type="PROSITE" id="PS50294">
    <property type="entry name" value="WD_REPEATS_REGION"/>
    <property type="match status" value="1"/>
</dbReference>
<reference evidence="3" key="3">
    <citation type="submission" date="2025-09" db="UniProtKB">
        <authorList>
            <consortium name="Ensembl"/>
        </authorList>
    </citation>
    <scope>IDENTIFICATION</scope>
    <source>
        <strain evidence="3">Brown Norway</strain>
    </source>
</reference>
<dbReference type="GO" id="GO:0051028">
    <property type="term" value="P:mRNA transport"/>
    <property type="evidence" value="ECO:0007669"/>
    <property type="project" value="UniProtKB-KW"/>
</dbReference>
<dbReference type="InterPro" id="IPR015943">
    <property type="entry name" value="WD40/YVTN_repeat-like_dom_sf"/>
</dbReference>
<feature type="compositionally biased region" description="Low complexity" evidence="2">
    <location>
        <begin position="296"/>
        <end position="307"/>
    </location>
</feature>
<keyword evidence="1" id="KW-0853">WD repeat</keyword>
<dbReference type="GO" id="GO:0007059">
    <property type="term" value="P:chromosome segregation"/>
    <property type="evidence" value="ECO:0007669"/>
    <property type="project" value="UniProtKB-KW"/>
</dbReference>
<dbReference type="GeneTree" id="ENSGT00390000010777"/>
<evidence type="ECO:0000256" key="2">
    <source>
        <dbReference type="SAM" id="MobiDB-lite"/>
    </source>
</evidence>
<evidence type="ECO:0000256" key="1">
    <source>
        <dbReference type="PROSITE-ProRule" id="PRU00221"/>
    </source>
</evidence>
<keyword evidence="6" id="KW-1267">Proteomics identification</keyword>
<dbReference type="AlphaFoldDB" id="A0A8I6GDJ4"/>
<name>A0A8I6GDJ4_RAT</name>
<reference evidence="3" key="2">
    <citation type="submission" date="2025-08" db="UniProtKB">
        <authorList>
            <consortium name="Ensembl"/>
        </authorList>
    </citation>
    <scope>IDENTIFICATION</scope>
    <source>
        <strain evidence="3">Brown Norway</strain>
    </source>
</reference>
<dbReference type="InterPro" id="IPR037626">
    <property type="entry name" value="NUP37"/>
</dbReference>
<dbReference type="CTD" id="79023"/>
<protein>
    <submittedName>
        <fullName evidence="3">Nucleoporin 37</fullName>
    </submittedName>
</protein>
<dbReference type="InterPro" id="IPR036322">
    <property type="entry name" value="WD40_repeat_dom_sf"/>
</dbReference>
<dbReference type="PANTHER" id="PTHR22806">
    <property type="entry name" value="NUCLEOPORIN NUP37 P37 -RELATED"/>
    <property type="match status" value="1"/>
</dbReference>
<feature type="region of interest" description="Disordered" evidence="2">
    <location>
        <begin position="285"/>
        <end position="310"/>
    </location>
</feature>
<evidence type="ECO:0000313" key="5">
    <source>
        <dbReference type="RGD" id="1307774"/>
    </source>
</evidence>
<dbReference type="PROSITE" id="PS50082">
    <property type="entry name" value="WD_REPEATS_2"/>
    <property type="match status" value="1"/>
</dbReference>
<dbReference type="Gene3D" id="2.130.10.10">
    <property type="entry name" value="YVTN repeat-like/Quinoprotein amine dehydrogenase"/>
    <property type="match status" value="1"/>
</dbReference>